<dbReference type="InterPro" id="IPR001965">
    <property type="entry name" value="Znf_PHD"/>
</dbReference>
<keyword evidence="7" id="KW-0862">Zinc</keyword>
<feature type="compositionally biased region" description="Acidic residues" evidence="11">
    <location>
        <begin position="1302"/>
        <end position="1316"/>
    </location>
</feature>
<evidence type="ECO:0000256" key="6">
    <source>
        <dbReference type="ARBA" id="ARBA00022801"/>
    </source>
</evidence>
<dbReference type="GO" id="GO:0042393">
    <property type="term" value="F:histone binding"/>
    <property type="evidence" value="ECO:0007669"/>
    <property type="project" value="TreeGrafter"/>
</dbReference>
<dbReference type="Pfam" id="PF23614">
    <property type="entry name" value="DUF7141"/>
    <property type="match status" value="1"/>
</dbReference>
<keyword evidence="9" id="KW-0539">Nucleus</keyword>
<dbReference type="CDD" id="cd15489">
    <property type="entry name" value="PHD_SF"/>
    <property type="match status" value="1"/>
</dbReference>
<keyword evidence="3" id="KW-0479">Metal-binding</keyword>
<dbReference type="GO" id="GO:0140658">
    <property type="term" value="F:ATP-dependent chromatin remodeler activity"/>
    <property type="evidence" value="ECO:0007669"/>
    <property type="project" value="TreeGrafter"/>
</dbReference>
<comment type="caution">
    <text evidence="14">The sequence shown here is derived from an EMBL/GenBank/DDBJ whole genome shotgun (WGS) entry which is preliminary data.</text>
</comment>
<dbReference type="GO" id="GO:0000785">
    <property type="term" value="C:chromatin"/>
    <property type="evidence" value="ECO:0007669"/>
    <property type="project" value="TreeGrafter"/>
</dbReference>
<evidence type="ECO:0008006" key="16">
    <source>
        <dbReference type="Google" id="ProtNLM"/>
    </source>
</evidence>
<dbReference type="Pfam" id="PF18585">
    <property type="entry name" value="zf-CCCH_6"/>
    <property type="match status" value="1"/>
</dbReference>
<evidence type="ECO:0000313" key="14">
    <source>
        <dbReference type="EMBL" id="OQD74550.1"/>
    </source>
</evidence>
<feature type="compositionally biased region" description="Basic and acidic residues" evidence="11">
    <location>
        <begin position="1289"/>
        <end position="1301"/>
    </location>
</feature>
<dbReference type="PANTHER" id="PTHR45623">
    <property type="entry name" value="CHROMODOMAIN-HELICASE-DNA-BINDING PROTEIN 3-RELATED-RELATED"/>
    <property type="match status" value="1"/>
</dbReference>
<dbReference type="SUPFAM" id="SSF52540">
    <property type="entry name" value="P-loop containing nucleoside triphosphate hydrolases"/>
    <property type="match status" value="2"/>
</dbReference>
<dbReference type="PROSITE" id="PS51194">
    <property type="entry name" value="HELICASE_CTER"/>
    <property type="match status" value="1"/>
</dbReference>
<dbReference type="Pfam" id="PF23615">
    <property type="entry name" value="Chromo_MIT1"/>
    <property type="match status" value="1"/>
</dbReference>
<evidence type="ECO:0000313" key="15">
    <source>
        <dbReference type="Proteomes" id="UP000191522"/>
    </source>
</evidence>
<dbReference type="OMA" id="PLQNNAR"/>
<dbReference type="InterPro" id="IPR013083">
    <property type="entry name" value="Znf_RING/FYVE/PHD"/>
</dbReference>
<dbReference type="InterPro" id="IPR049730">
    <property type="entry name" value="SNF2/RAD54-like_C"/>
</dbReference>
<feature type="region of interest" description="Disordered" evidence="11">
    <location>
        <begin position="28"/>
        <end position="61"/>
    </location>
</feature>
<proteinExistence type="predicted"/>
<keyword evidence="4" id="KW-0547">Nucleotide-binding</keyword>
<feature type="compositionally biased region" description="Low complexity" evidence="11">
    <location>
        <begin position="1452"/>
        <end position="1461"/>
    </location>
</feature>
<feature type="region of interest" description="Disordered" evidence="11">
    <location>
        <begin position="1179"/>
        <end position="1201"/>
    </location>
</feature>
<dbReference type="SMART" id="SM00487">
    <property type="entry name" value="DEXDc"/>
    <property type="match status" value="1"/>
</dbReference>
<evidence type="ECO:0000256" key="5">
    <source>
        <dbReference type="ARBA" id="ARBA00022771"/>
    </source>
</evidence>
<evidence type="ECO:0000256" key="1">
    <source>
        <dbReference type="ARBA" id="ARBA00004123"/>
    </source>
</evidence>
<keyword evidence="6" id="KW-0378">Hydrolase</keyword>
<dbReference type="InterPro" id="IPR011011">
    <property type="entry name" value="Znf_FYVE_PHD"/>
</dbReference>
<feature type="region of interest" description="Disordered" evidence="11">
    <location>
        <begin position="146"/>
        <end position="263"/>
    </location>
</feature>
<keyword evidence="15" id="KW-1185">Reference proteome</keyword>
<evidence type="ECO:0000256" key="4">
    <source>
        <dbReference type="ARBA" id="ARBA00022741"/>
    </source>
</evidence>
<feature type="compositionally biased region" description="Polar residues" evidence="11">
    <location>
        <begin position="1192"/>
        <end position="1201"/>
    </location>
</feature>
<keyword evidence="5" id="KW-0863">Zinc-finger</keyword>
<feature type="compositionally biased region" description="Basic and acidic residues" evidence="11">
    <location>
        <begin position="1179"/>
        <end position="1190"/>
    </location>
</feature>
<dbReference type="SMART" id="SM00249">
    <property type="entry name" value="PHD"/>
    <property type="match status" value="2"/>
</dbReference>
<dbReference type="InterPro" id="IPR014001">
    <property type="entry name" value="Helicase_ATP-bd"/>
</dbReference>
<feature type="domain" description="Helicase ATP-binding" evidence="12">
    <location>
        <begin position="683"/>
        <end position="854"/>
    </location>
</feature>
<dbReference type="SUPFAM" id="SSF57903">
    <property type="entry name" value="FYVE/PHD zinc finger"/>
    <property type="match status" value="1"/>
</dbReference>
<evidence type="ECO:0000259" key="12">
    <source>
        <dbReference type="PROSITE" id="PS51192"/>
    </source>
</evidence>
<dbReference type="GO" id="GO:0005524">
    <property type="term" value="F:ATP binding"/>
    <property type="evidence" value="ECO:0007669"/>
    <property type="project" value="UniProtKB-KW"/>
</dbReference>
<sequence length="1597" mass="179851">MSRIHAEVEEPQDDDAIAKQLLSQFEGPSSHAVFTAGNPGQELRESQRPKASPARDAPPFEIVPPVIPNPNDYEYLPGHFAVRSILELDSTTEKPLYTVRLQSGERQTMTHDPFMDLDNSTQALDQYNDSNDDLILVDQGRVSRRSLGGDGAASDDSDYDSTPVHRTLRRPTARGQYSGFYKNAQSSSDSDADDQGTSTDELTEPRARTRSQGRGYGRAGNRGLRRGTKRGTGKYTRTSSSDEYTLPTKATRVSGRDRKSLRKNLRERFEDDLSEAASDAPRQQKYAGAKESFRKISHDDEFRQRHFACCDTCSYYEDDPRKGPLVFCQGCSASYHQNCLGPRSSREHLVTKVDEGHFILQCRRCLGVAHSKHDISPHLGRCAVCHEEGPMAQPLRERLTSREEQQQRVANGGTDPVTLVDMARVNNIDNVLFRCTGCHRAFHVEHLPPMDGQDPADNFSRYSAHWQCNDCSNAPGEIQEILAWRIRNPESMRGDVPHAELIPEVDKEYLIKWKRKSYFRVAWMRGDWVFCVSNPTTRRSFYLSDVARKPTPTTEEAVSEDKLRVDIVFEVVYLNDSTTKDRSDPKMVKEAFVKYKGLNYEDSVWEEPPKPTEKGRWADFEAAFNDWLARADVRTPDRDTLKHQLATIRTQDFQKNLLQYNQSKLITGGDLMEYQMDGVNWLYYMFVKQQNAILADDMGLGKTIQVIGLLATLIEKHTCWPFLVCCPNATVPNWRREIKNWAPSIQVVTYFGTQYSRQMARDYEMFPRNEKDLHCHVVIASYESMIDDEAKRVLNKVPWAGLVVDEGQRLKNDKSQLYERLCQMKFGFKVLLTGTPLQNNIRELFNLLQFLDREKNAEELEQQYSMLDQEKIRTLHEMIRPFFLRRTKAEALPFLPPMVQIIVPVSMSLLQKKLYKSILGKNPQLIRAIVKKQAGQMKKQDRHNLNNILMQLRKCLCHPFIYNKAIEEYTNDAALVQRHLVEASGKLRLLDLMLPKLHERGHRVLIFSQFLENLDIVEDFLSGLGLKYCRLDGKLAAKEKQQQIDRFNNPDSPYFAFLLSTRSGGVGINLATADTVIIMDPDFNPKQDMQALSRAHRIGQQKTVLVFHLTTRASVEEKIMLKGKKKLALDHVLIERMEADEDEENLESILQHGAASLFDDDDSGDIHYDSASIDKLLDRSQVEKEEHVPDNDSGSAEQTGFNFARVWQNDRGTLEEVADETEATSSADVNAWEEILRERERDANEEAHRKAEGLGRGKRKRATVNYQTVRDEEIGDLGITDSSPVKPRNNNDSDGEFRGYEPESESAGDEDAAPDDLDLHTGTPQKPRVRPFKRVRLAPQATPSSLDGATDSHLPTQSGTKCIACGESHLLGTCPLKLAGVENCPLCGLAHFGKRRACPHLQSPTQVQRMLAALSQSKEDPKLVAMATKYLRGIIASSAQSDRQKAEKAARAARASATSNAYQPMRASQQSTATNPRSSLTPTIGVSQSMGAPQQLPTTAQSERHKAVKAARVSAIPNAYQPMRASQQSTATNPRSSLTPNMGVSQKMGVSQQLPTTAQRPGSAPDLIDLTGPGVDNVLQPPAPSFDVPTHLQLPPS</sequence>
<dbReference type="InterPro" id="IPR055565">
    <property type="entry name" value="DUF7141"/>
</dbReference>
<evidence type="ECO:0000256" key="11">
    <source>
        <dbReference type="SAM" id="MobiDB-lite"/>
    </source>
</evidence>
<dbReference type="InterPro" id="IPR016197">
    <property type="entry name" value="Chromo-like_dom_sf"/>
</dbReference>
<evidence type="ECO:0000256" key="7">
    <source>
        <dbReference type="ARBA" id="ARBA00022833"/>
    </source>
</evidence>
<dbReference type="SUPFAM" id="SSF54160">
    <property type="entry name" value="Chromo domain-like"/>
    <property type="match status" value="1"/>
</dbReference>
<dbReference type="GO" id="GO:0003677">
    <property type="term" value="F:DNA binding"/>
    <property type="evidence" value="ECO:0007669"/>
    <property type="project" value="TreeGrafter"/>
</dbReference>
<evidence type="ECO:0000256" key="8">
    <source>
        <dbReference type="ARBA" id="ARBA00022840"/>
    </source>
</evidence>
<dbReference type="Pfam" id="PF15446">
    <property type="entry name" value="zf-PHD-like"/>
    <property type="match status" value="1"/>
</dbReference>
<dbReference type="GO" id="GO:0003682">
    <property type="term" value="F:chromatin binding"/>
    <property type="evidence" value="ECO:0007669"/>
    <property type="project" value="TreeGrafter"/>
</dbReference>
<dbReference type="InterPro" id="IPR001650">
    <property type="entry name" value="Helicase_C-like"/>
</dbReference>
<dbReference type="Gene3D" id="3.30.40.10">
    <property type="entry name" value="Zinc/RING finger domain, C3HC4 (zinc finger)"/>
    <property type="match status" value="1"/>
</dbReference>
<dbReference type="Pfam" id="PF00271">
    <property type="entry name" value="Helicase_C"/>
    <property type="match status" value="1"/>
</dbReference>
<dbReference type="GO" id="GO:0016887">
    <property type="term" value="F:ATP hydrolysis activity"/>
    <property type="evidence" value="ECO:0007669"/>
    <property type="project" value="TreeGrafter"/>
</dbReference>
<comment type="subcellular location">
    <subcellularLocation>
        <location evidence="1">Nucleus</location>
    </subcellularLocation>
</comment>
<dbReference type="EMBL" id="MDYL01000010">
    <property type="protein sequence ID" value="OQD74550.1"/>
    <property type="molecule type" value="Genomic_DNA"/>
</dbReference>
<dbReference type="InterPro" id="IPR056616">
    <property type="entry name" value="Chromo_MIT1"/>
</dbReference>
<dbReference type="OrthoDB" id="5857104at2759"/>
<organism evidence="14 15">
    <name type="scientific">Penicillium decumbens</name>
    <dbReference type="NCBI Taxonomy" id="69771"/>
    <lineage>
        <taxon>Eukaryota</taxon>
        <taxon>Fungi</taxon>
        <taxon>Dikarya</taxon>
        <taxon>Ascomycota</taxon>
        <taxon>Pezizomycotina</taxon>
        <taxon>Eurotiomycetes</taxon>
        <taxon>Eurotiomycetidae</taxon>
        <taxon>Eurotiales</taxon>
        <taxon>Aspergillaceae</taxon>
        <taxon>Penicillium</taxon>
    </lineage>
</organism>
<dbReference type="CDD" id="cd17919">
    <property type="entry name" value="DEXHc_Snf"/>
    <property type="match status" value="1"/>
</dbReference>
<feature type="compositionally biased region" description="Low complexity" evidence="11">
    <location>
        <begin position="184"/>
        <end position="200"/>
    </location>
</feature>
<dbReference type="PANTHER" id="PTHR45623:SF17">
    <property type="entry name" value="CHROMODOMAIN-HELICASE-DNA-BINDING PROTEIN 3-RELATED"/>
    <property type="match status" value="1"/>
</dbReference>
<dbReference type="InterPro" id="IPR041684">
    <property type="entry name" value="Znf-PHD-like"/>
</dbReference>
<feature type="region of interest" description="Disordered" evidence="11">
    <location>
        <begin position="1439"/>
        <end position="1509"/>
    </location>
</feature>
<feature type="region of interest" description="Disordered" evidence="11">
    <location>
        <begin position="1240"/>
        <end position="1335"/>
    </location>
</feature>
<feature type="compositionally biased region" description="Polar residues" evidence="11">
    <location>
        <begin position="1524"/>
        <end position="1560"/>
    </location>
</feature>
<feature type="compositionally biased region" description="Polar residues" evidence="11">
    <location>
        <begin position="1466"/>
        <end position="1501"/>
    </location>
</feature>
<feature type="domain" description="Helicase C-terminal" evidence="13">
    <location>
        <begin position="989"/>
        <end position="1150"/>
    </location>
</feature>
<dbReference type="Gene3D" id="3.40.50.10810">
    <property type="entry name" value="Tandem AAA-ATPase domain"/>
    <property type="match status" value="1"/>
</dbReference>
<feature type="compositionally biased region" description="Basic and acidic residues" evidence="11">
    <location>
        <begin position="254"/>
        <end position="263"/>
    </location>
</feature>
<keyword evidence="10" id="KW-0175">Coiled coil</keyword>
<dbReference type="PROSITE" id="PS51192">
    <property type="entry name" value="HELICASE_ATP_BIND_1"/>
    <property type="match status" value="1"/>
</dbReference>
<dbReference type="SMART" id="SM00490">
    <property type="entry name" value="HELICc"/>
    <property type="match status" value="1"/>
</dbReference>
<dbReference type="InterPro" id="IPR000330">
    <property type="entry name" value="SNF2_N"/>
</dbReference>
<feature type="region of interest" description="Disordered" evidence="11">
    <location>
        <begin position="1522"/>
        <end position="1597"/>
    </location>
</feature>
<protein>
    <recommendedName>
        <fullName evidence="16">Chromatin remodeling complex subunit</fullName>
    </recommendedName>
</protein>
<dbReference type="Proteomes" id="UP000191522">
    <property type="component" value="Unassembled WGS sequence"/>
</dbReference>
<comment type="subunit">
    <text evidence="2">Component of the NuA4 histone acetyltransferase complex.</text>
</comment>
<name>A0A1V6PBX2_PENDC</name>
<dbReference type="GO" id="GO:0005634">
    <property type="term" value="C:nucleus"/>
    <property type="evidence" value="ECO:0007669"/>
    <property type="project" value="UniProtKB-SubCell"/>
</dbReference>
<dbReference type="STRING" id="69771.A0A1V6PBX2"/>
<dbReference type="InterPro" id="IPR040934">
    <property type="entry name" value="Znf-CCCH_6"/>
</dbReference>
<feature type="coiled-coil region" evidence="10">
    <location>
        <begin position="841"/>
        <end position="877"/>
    </location>
</feature>
<evidence type="ECO:0000256" key="10">
    <source>
        <dbReference type="SAM" id="Coils"/>
    </source>
</evidence>
<gene>
    <name evidence="14" type="ORF">PENDEC_c010G05570</name>
</gene>
<dbReference type="InterPro" id="IPR027417">
    <property type="entry name" value="P-loop_NTPase"/>
</dbReference>
<evidence type="ECO:0000256" key="3">
    <source>
        <dbReference type="ARBA" id="ARBA00022723"/>
    </source>
</evidence>
<feature type="compositionally biased region" description="Basic residues" evidence="11">
    <location>
        <begin position="223"/>
        <end position="232"/>
    </location>
</feature>
<keyword evidence="8" id="KW-0067">ATP-binding</keyword>
<dbReference type="GO" id="GO:0008270">
    <property type="term" value="F:zinc ion binding"/>
    <property type="evidence" value="ECO:0007669"/>
    <property type="project" value="UniProtKB-KW"/>
</dbReference>
<evidence type="ECO:0000259" key="13">
    <source>
        <dbReference type="PROSITE" id="PS51194"/>
    </source>
</evidence>
<evidence type="ECO:0000256" key="2">
    <source>
        <dbReference type="ARBA" id="ARBA00011353"/>
    </source>
</evidence>
<dbReference type="CDD" id="cd18793">
    <property type="entry name" value="SF2_C_SNF"/>
    <property type="match status" value="1"/>
</dbReference>
<dbReference type="Pfam" id="PF00176">
    <property type="entry name" value="SNF2-rel_dom"/>
    <property type="match status" value="1"/>
</dbReference>
<dbReference type="Gene3D" id="3.40.50.300">
    <property type="entry name" value="P-loop containing nucleotide triphosphate hydrolases"/>
    <property type="match status" value="1"/>
</dbReference>
<dbReference type="InterPro" id="IPR038718">
    <property type="entry name" value="SNF2-like_sf"/>
</dbReference>
<evidence type="ECO:0000256" key="9">
    <source>
        <dbReference type="ARBA" id="ARBA00023242"/>
    </source>
</evidence>
<accession>A0A1V6PBX2</accession>
<feature type="compositionally biased region" description="Basic and acidic residues" evidence="11">
    <location>
        <begin position="1240"/>
        <end position="1255"/>
    </location>
</feature>
<reference evidence="15" key="1">
    <citation type="journal article" date="2017" name="Nat. Microbiol.">
        <title>Global analysis of biosynthetic gene clusters reveals vast potential of secondary metabolite production in Penicillium species.</title>
        <authorList>
            <person name="Nielsen J.C."/>
            <person name="Grijseels S."/>
            <person name="Prigent S."/>
            <person name="Ji B."/>
            <person name="Dainat J."/>
            <person name="Nielsen K.F."/>
            <person name="Frisvad J.C."/>
            <person name="Workman M."/>
            <person name="Nielsen J."/>
        </authorList>
    </citation>
    <scope>NUCLEOTIDE SEQUENCE [LARGE SCALE GENOMIC DNA]</scope>
    <source>
        <strain evidence="15">IBT 11843</strain>
    </source>
</reference>